<reference evidence="3" key="1">
    <citation type="submission" date="2017-06" db="EMBL/GenBank/DDBJ databases">
        <authorList>
            <person name="Varghese N."/>
            <person name="Submissions S."/>
        </authorList>
    </citation>
    <scope>NUCLEOTIDE SEQUENCE [LARGE SCALE GENOMIC DNA]</scope>
    <source>
        <strain evidence="3">DSM 45423</strain>
    </source>
</reference>
<dbReference type="RefSeq" id="WP_089403723.1">
    <property type="nucleotide sequence ID" value="NZ_FZOH01000003.1"/>
</dbReference>
<gene>
    <name evidence="2" type="ORF">SAMN04488107_2004</name>
</gene>
<evidence type="ECO:0000313" key="2">
    <source>
        <dbReference type="EMBL" id="SNS27500.1"/>
    </source>
</evidence>
<feature type="transmembrane region" description="Helical" evidence="1">
    <location>
        <begin position="51"/>
        <end position="71"/>
    </location>
</feature>
<keyword evidence="1" id="KW-1133">Transmembrane helix</keyword>
<dbReference type="Proteomes" id="UP000198386">
    <property type="component" value="Unassembled WGS sequence"/>
</dbReference>
<dbReference type="EMBL" id="FZOH01000003">
    <property type="protein sequence ID" value="SNS27500.1"/>
    <property type="molecule type" value="Genomic_DNA"/>
</dbReference>
<evidence type="ECO:0000256" key="1">
    <source>
        <dbReference type="SAM" id="Phobius"/>
    </source>
</evidence>
<feature type="transmembrane region" description="Helical" evidence="1">
    <location>
        <begin position="92"/>
        <end position="114"/>
    </location>
</feature>
<organism evidence="2 3">
    <name type="scientific">Geodermatophilus saharensis</name>
    <dbReference type="NCBI Taxonomy" id="1137994"/>
    <lineage>
        <taxon>Bacteria</taxon>
        <taxon>Bacillati</taxon>
        <taxon>Actinomycetota</taxon>
        <taxon>Actinomycetes</taxon>
        <taxon>Geodermatophilales</taxon>
        <taxon>Geodermatophilaceae</taxon>
        <taxon>Geodermatophilus</taxon>
    </lineage>
</organism>
<name>A0A239D572_9ACTN</name>
<dbReference type="AlphaFoldDB" id="A0A239D572"/>
<evidence type="ECO:0000313" key="3">
    <source>
        <dbReference type="Proteomes" id="UP000198386"/>
    </source>
</evidence>
<sequence>MRQAVRGREDIPRAVAGLSWVLLLFGLLYLIAAAAPDSGMYWDVERQSTTAWIGIGLLTAAVPVGVVALVLDRHNRVRDHAPGESRAGIRHPVALAAALAFAALTALILVVIVARAF</sequence>
<proteinExistence type="predicted"/>
<protein>
    <submittedName>
        <fullName evidence="2">Uncharacterized protein</fullName>
    </submittedName>
</protein>
<keyword evidence="1" id="KW-0812">Transmembrane</keyword>
<accession>A0A239D572</accession>
<keyword evidence="1" id="KW-0472">Membrane</keyword>
<feature type="transmembrane region" description="Helical" evidence="1">
    <location>
        <begin position="12"/>
        <end position="31"/>
    </location>
</feature>
<keyword evidence="3" id="KW-1185">Reference proteome</keyword>